<sequence>MAIPRMVRNRAPCLPTTSRFASGRPTAALVRYWSSMPLPPRGCCSAIRPTENGSGVRLNRISRIDAAVVGGGRWAGEHALTLLDVLPAEAKLHVCSSSNPEAWDEFAQRLGCEDRSRLVACNTIDDIGHTSSVGMVVVARRARDHAETAIRLLQAGKCVLIEKPFALTLADSQRIAASASPNRCAVSLPLLHATYMQQFLAASGRIGRRRRVNIIWSDAMGEVRRGRVKRHDPSVSVILDVFPHIWSIIAQAGLGGALDLNQVFVGNAGADIEMQFLANGVVTEARMTRNGSTRMRILSIQGEDGEACIDFSEEPGHATVAGMPICVSAGFSSPLRRMLRFAYRSFLNNEPLGLHDVRLAHRVLEFALEAEKEAVER</sequence>
<comment type="similarity">
    <text evidence="1">Belongs to the Gfo/Idh/MocA family.</text>
</comment>
<organism evidence="4 5">
    <name type="scientific">Roseitalea porphyridii</name>
    <dbReference type="NCBI Taxonomy" id="1852022"/>
    <lineage>
        <taxon>Bacteria</taxon>
        <taxon>Pseudomonadati</taxon>
        <taxon>Pseudomonadota</taxon>
        <taxon>Alphaproteobacteria</taxon>
        <taxon>Hyphomicrobiales</taxon>
        <taxon>Ahrensiaceae</taxon>
        <taxon>Roseitalea</taxon>
    </lineage>
</organism>
<feature type="domain" description="Gfo/Idh/MocA-like oxidoreductase N-terminal" evidence="3">
    <location>
        <begin position="66"/>
        <end position="187"/>
    </location>
</feature>
<evidence type="ECO:0000256" key="2">
    <source>
        <dbReference type="ARBA" id="ARBA00023002"/>
    </source>
</evidence>
<protein>
    <submittedName>
        <fullName evidence="4">Gfo/Idh/MocA family oxidoreductase</fullName>
    </submittedName>
</protein>
<dbReference type="Pfam" id="PF01408">
    <property type="entry name" value="GFO_IDH_MocA"/>
    <property type="match status" value="1"/>
</dbReference>
<proteinExistence type="inferred from homology"/>
<dbReference type="GO" id="GO:0000166">
    <property type="term" value="F:nucleotide binding"/>
    <property type="evidence" value="ECO:0007669"/>
    <property type="project" value="InterPro"/>
</dbReference>
<dbReference type="InterPro" id="IPR051317">
    <property type="entry name" value="Gfo/Idh/MocA_oxidoreduct"/>
</dbReference>
<name>A0A4P6V2A9_9HYPH</name>
<dbReference type="AlphaFoldDB" id="A0A4P6V2A9"/>
<keyword evidence="2" id="KW-0560">Oxidoreductase</keyword>
<gene>
    <name evidence="4" type="ORF">E0E05_09500</name>
</gene>
<dbReference type="GO" id="GO:0016491">
    <property type="term" value="F:oxidoreductase activity"/>
    <property type="evidence" value="ECO:0007669"/>
    <property type="project" value="UniProtKB-KW"/>
</dbReference>
<evidence type="ECO:0000313" key="4">
    <source>
        <dbReference type="EMBL" id="QBK30809.1"/>
    </source>
</evidence>
<evidence type="ECO:0000256" key="1">
    <source>
        <dbReference type="ARBA" id="ARBA00010928"/>
    </source>
</evidence>
<evidence type="ECO:0000259" key="3">
    <source>
        <dbReference type="Pfam" id="PF01408"/>
    </source>
</evidence>
<dbReference type="EMBL" id="CP036532">
    <property type="protein sequence ID" value="QBK30809.1"/>
    <property type="molecule type" value="Genomic_DNA"/>
</dbReference>
<dbReference type="Gene3D" id="3.40.50.720">
    <property type="entry name" value="NAD(P)-binding Rossmann-like Domain"/>
    <property type="match status" value="1"/>
</dbReference>
<reference evidence="4 5" key="1">
    <citation type="journal article" date="2017" name="Int. J. Syst. Evol. Microbiol.">
        <title>Roseitalea porphyridii gen. nov., sp. nov., isolated from a red alga, and reclassification of Hoeflea suaedae Chung et al. 2013 as Pseudohoeflea suaedae gen. nov., comb. nov.</title>
        <authorList>
            <person name="Hyeon J.W."/>
            <person name="Jeong S.E."/>
            <person name="Baek K."/>
            <person name="Jeon C.O."/>
        </authorList>
    </citation>
    <scope>NUCLEOTIDE SEQUENCE [LARGE SCALE GENOMIC DNA]</scope>
    <source>
        <strain evidence="4 5">MA7-20</strain>
    </source>
</reference>
<dbReference type="KEGG" id="rpod:E0E05_09500"/>
<dbReference type="PANTHER" id="PTHR43708">
    <property type="entry name" value="CONSERVED EXPRESSED OXIDOREDUCTASE (EUROFUNG)"/>
    <property type="match status" value="1"/>
</dbReference>
<dbReference type="Gene3D" id="3.30.360.10">
    <property type="entry name" value="Dihydrodipicolinate Reductase, domain 2"/>
    <property type="match status" value="1"/>
</dbReference>
<dbReference type="InterPro" id="IPR000683">
    <property type="entry name" value="Gfo/Idh/MocA-like_OxRdtase_N"/>
</dbReference>
<dbReference type="SUPFAM" id="SSF51735">
    <property type="entry name" value="NAD(P)-binding Rossmann-fold domains"/>
    <property type="match status" value="1"/>
</dbReference>
<accession>A0A4P6V2A9</accession>
<dbReference type="InterPro" id="IPR036291">
    <property type="entry name" value="NAD(P)-bd_dom_sf"/>
</dbReference>
<dbReference type="PANTHER" id="PTHR43708:SF5">
    <property type="entry name" value="CONSERVED EXPRESSED OXIDOREDUCTASE (EUROFUNG)-RELATED"/>
    <property type="match status" value="1"/>
</dbReference>
<keyword evidence="5" id="KW-1185">Reference proteome</keyword>
<evidence type="ECO:0000313" key="5">
    <source>
        <dbReference type="Proteomes" id="UP000293719"/>
    </source>
</evidence>
<dbReference type="Proteomes" id="UP000293719">
    <property type="component" value="Chromosome"/>
</dbReference>